<dbReference type="FunFam" id="3.20.20.140:FF:000001">
    <property type="entry name" value="Dihydropyrimidinase like 3"/>
    <property type="match status" value="1"/>
</dbReference>
<dbReference type="CDD" id="cd01314">
    <property type="entry name" value="D-HYD"/>
    <property type="match status" value="1"/>
</dbReference>
<feature type="modified residue" description="N6-carboxylysine" evidence="9">
    <location>
        <position position="160"/>
    </location>
</feature>
<evidence type="ECO:0000256" key="7">
    <source>
        <dbReference type="ARBA" id="ARBA00036696"/>
    </source>
</evidence>
<dbReference type="EC" id="3.5.2.2" evidence="8"/>
<evidence type="ECO:0000313" key="11">
    <source>
        <dbReference type="Proteomes" id="UP000887572"/>
    </source>
</evidence>
<dbReference type="SUPFAM" id="SSF51556">
    <property type="entry name" value="Metallo-dependent hydrolases"/>
    <property type="match status" value="1"/>
</dbReference>
<keyword evidence="11" id="KW-1185">Reference proteome</keyword>
<dbReference type="GO" id="GO:0005829">
    <property type="term" value="C:cytosol"/>
    <property type="evidence" value="ECO:0007669"/>
    <property type="project" value="TreeGrafter"/>
</dbReference>
<dbReference type="GO" id="GO:0004157">
    <property type="term" value="F:dihydropyrimidinase activity"/>
    <property type="evidence" value="ECO:0007669"/>
    <property type="project" value="UniProtKB-EC"/>
</dbReference>
<evidence type="ECO:0000256" key="5">
    <source>
        <dbReference type="ARBA" id="ARBA00022801"/>
    </source>
</evidence>
<evidence type="ECO:0000256" key="9">
    <source>
        <dbReference type="PIRSR" id="PIRSR611778-50"/>
    </source>
</evidence>
<dbReference type="AlphaFoldDB" id="A0A914GS65"/>
<evidence type="ECO:0000313" key="12">
    <source>
        <dbReference type="WBParaSite" id="Gr19_v10_g10276.t1"/>
    </source>
</evidence>
<dbReference type="PANTHER" id="PTHR11647">
    <property type="entry name" value="HYDRANTOINASE/DIHYDROPYRIMIDINASE FAMILY MEMBER"/>
    <property type="match status" value="1"/>
</dbReference>
<sequence length="492" mass="54076">MANKILIFGGTVVNDDQMLRADVLVEDGKITAIDPGLASMLSVNTDGQMKTVDARGRLVMPGGIDPHTHMQLPFMGTVAVDDFYHGTKAALAGGTTMIIDFAIPNKQQTPLEAYHLWRNWADPKVCCDYGLSMAITSWNERVKEEMEALVRPDYGINSFKFFLAYEGVFMVNDKEFYQGLKQCARLKALARVHAENGSIIAEKQKELLTSGLTGPEGHTQSRPEELEAEATNRACTIAEQANCPLYVVHVMTKGAAKAIEKYRRRGLVVFGEPIAAGLAADGRHYYSENYDEAASFVLSPPLSRDPSTPEALMDLLACGQLQLTATDNCTFTCEQKRMGVGNFTKIPNGVNGVEDRMSVVWEKGVCTGKLDPMRFVAVTSSTAAKIFNIYPRKGRVAVGSDADIVIWNPNRTRTISAKTHHQAVDQNIFEGMEVRGVPEVTISRGRIVWEEGTLRVQAGAGKFVPLLPDAPVVFGAHAQKEEFCQPKFVKRI</sequence>
<keyword evidence="5" id="KW-0378">Hydrolase</keyword>
<evidence type="ECO:0000256" key="4">
    <source>
        <dbReference type="ARBA" id="ARBA00022723"/>
    </source>
</evidence>
<comment type="subunit">
    <text evidence="3">Homotetramer.</text>
</comment>
<dbReference type="InterPro" id="IPR011778">
    <property type="entry name" value="Hydantoinase/dihydroPyrase"/>
</dbReference>
<keyword evidence="6" id="KW-0862">Zinc</keyword>
<dbReference type="InterPro" id="IPR006680">
    <property type="entry name" value="Amidohydro-rel"/>
</dbReference>
<dbReference type="Pfam" id="PF01979">
    <property type="entry name" value="Amidohydro_1"/>
    <property type="match status" value="1"/>
</dbReference>
<protein>
    <recommendedName>
        <fullName evidence="8">dihydropyrimidinase</fullName>
        <ecNumber evidence="8">3.5.2.2</ecNumber>
    </recommendedName>
</protein>
<evidence type="ECO:0000256" key="6">
    <source>
        <dbReference type="ARBA" id="ARBA00022833"/>
    </source>
</evidence>
<evidence type="ECO:0000256" key="2">
    <source>
        <dbReference type="ARBA" id="ARBA00008829"/>
    </source>
</evidence>
<dbReference type="Gene3D" id="2.30.40.10">
    <property type="entry name" value="Urease, subunit C, domain 1"/>
    <property type="match status" value="1"/>
</dbReference>
<comment type="PTM">
    <text evidence="9">Carbamylation allows a single lysine to coordinate two divalent metal cations.</text>
</comment>
<evidence type="ECO:0000256" key="3">
    <source>
        <dbReference type="ARBA" id="ARBA00011881"/>
    </source>
</evidence>
<accession>A0A914GS65</accession>
<evidence type="ECO:0000256" key="8">
    <source>
        <dbReference type="ARBA" id="ARBA00039113"/>
    </source>
</evidence>
<organism evidence="11 12">
    <name type="scientific">Globodera rostochiensis</name>
    <name type="common">Golden nematode worm</name>
    <name type="synonym">Heterodera rostochiensis</name>
    <dbReference type="NCBI Taxonomy" id="31243"/>
    <lineage>
        <taxon>Eukaryota</taxon>
        <taxon>Metazoa</taxon>
        <taxon>Ecdysozoa</taxon>
        <taxon>Nematoda</taxon>
        <taxon>Chromadorea</taxon>
        <taxon>Rhabditida</taxon>
        <taxon>Tylenchina</taxon>
        <taxon>Tylenchomorpha</taxon>
        <taxon>Tylenchoidea</taxon>
        <taxon>Heteroderidae</taxon>
        <taxon>Heteroderinae</taxon>
        <taxon>Globodera</taxon>
    </lineage>
</organism>
<reference evidence="12" key="1">
    <citation type="submission" date="2022-11" db="UniProtKB">
        <authorList>
            <consortium name="WormBaseParasite"/>
        </authorList>
    </citation>
    <scope>IDENTIFICATION</scope>
</reference>
<dbReference type="PANTHER" id="PTHR11647:SF1">
    <property type="entry name" value="COLLAPSIN RESPONSE MEDIATOR PROTEIN"/>
    <property type="match status" value="1"/>
</dbReference>
<proteinExistence type="inferred from homology"/>
<comment type="cofactor">
    <cofactor evidence="1">
        <name>Zn(2+)</name>
        <dbReference type="ChEBI" id="CHEBI:29105"/>
    </cofactor>
</comment>
<dbReference type="GO" id="GO:0046872">
    <property type="term" value="F:metal ion binding"/>
    <property type="evidence" value="ECO:0007669"/>
    <property type="project" value="UniProtKB-KW"/>
</dbReference>
<dbReference type="InterPro" id="IPR050378">
    <property type="entry name" value="Metallo-dep_Hydrolases_sf"/>
</dbReference>
<dbReference type="GO" id="GO:0006208">
    <property type="term" value="P:pyrimidine nucleobase catabolic process"/>
    <property type="evidence" value="ECO:0007669"/>
    <property type="project" value="TreeGrafter"/>
</dbReference>
<dbReference type="InterPro" id="IPR011059">
    <property type="entry name" value="Metal-dep_hydrolase_composite"/>
</dbReference>
<name>A0A914GS65_GLORO</name>
<dbReference type="Gene3D" id="3.20.20.140">
    <property type="entry name" value="Metal-dependent hydrolases"/>
    <property type="match status" value="1"/>
</dbReference>
<keyword evidence="4" id="KW-0479">Metal-binding</keyword>
<dbReference type="WBParaSite" id="Gr19_v10_g10276.t1">
    <property type="protein sequence ID" value="Gr19_v10_g10276.t1"/>
    <property type="gene ID" value="Gr19_v10_g10276"/>
</dbReference>
<dbReference type="SUPFAM" id="SSF51338">
    <property type="entry name" value="Composite domain of metallo-dependent hydrolases"/>
    <property type="match status" value="2"/>
</dbReference>
<dbReference type="NCBIfam" id="TIGR02033">
    <property type="entry name" value="D-hydantoinase"/>
    <property type="match status" value="1"/>
</dbReference>
<dbReference type="Proteomes" id="UP000887572">
    <property type="component" value="Unplaced"/>
</dbReference>
<dbReference type="InterPro" id="IPR032466">
    <property type="entry name" value="Metal_Hydrolase"/>
</dbReference>
<comment type="catalytic activity">
    <reaction evidence="7">
        <text>5,6-dihydrouracil + H2O = 3-(carbamoylamino)propanoate + H(+)</text>
        <dbReference type="Rhea" id="RHEA:16121"/>
        <dbReference type="ChEBI" id="CHEBI:11892"/>
        <dbReference type="ChEBI" id="CHEBI:15377"/>
        <dbReference type="ChEBI" id="CHEBI:15378"/>
        <dbReference type="ChEBI" id="CHEBI:15901"/>
        <dbReference type="EC" id="3.5.2.2"/>
    </reaction>
</comment>
<evidence type="ECO:0000259" key="10">
    <source>
        <dbReference type="Pfam" id="PF01979"/>
    </source>
</evidence>
<comment type="similarity">
    <text evidence="2">Belongs to the metallo-dependent hydrolases superfamily. Hydantoinase/dihydropyrimidinase family.</text>
</comment>
<feature type="domain" description="Amidohydrolase-related" evidence="10">
    <location>
        <begin position="58"/>
        <end position="448"/>
    </location>
</feature>
<evidence type="ECO:0000256" key="1">
    <source>
        <dbReference type="ARBA" id="ARBA00001947"/>
    </source>
</evidence>